<dbReference type="RefSeq" id="WP_282336395.1">
    <property type="nucleotide sequence ID" value="NZ_JASBRG010000007.1"/>
</dbReference>
<proteinExistence type="predicted"/>
<name>A0ABT6RI80_9BACT</name>
<dbReference type="Proteomes" id="UP001226434">
    <property type="component" value="Unassembled WGS sequence"/>
</dbReference>
<dbReference type="Pfam" id="PF01040">
    <property type="entry name" value="UbiA"/>
    <property type="match status" value="1"/>
</dbReference>
<evidence type="ECO:0000313" key="7">
    <source>
        <dbReference type="EMBL" id="MDI3322278.1"/>
    </source>
</evidence>
<evidence type="ECO:0000256" key="2">
    <source>
        <dbReference type="ARBA" id="ARBA00022475"/>
    </source>
</evidence>
<keyword evidence="7" id="KW-0808">Transferase</keyword>
<feature type="transmembrane region" description="Helical" evidence="6">
    <location>
        <begin position="94"/>
        <end position="120"/>
    </location>
</feature>
<evidence type="ECO:0000313" key="8">
    <source>
        <dbReference type="Proteomes" id="UP001226434"/>
    </source>
</evidence>
<comment type="subcellular location">
    <subcellularLocation>
        <location evidence="1">Membrane</location>
        <topology evidence="1">Multi-pass membrane protein</topology>
    </subcellularLocation>
</comment>
<keyword evidence="8" id="KW-1185">Reference proteome</keyword>
<dbReference type="InterPro" id="IPR044878">
    <property type="entry name" value="UbiA_sf"/>
</dbReference>
<evidence type="ECO:0000256" key="6">
    <source>
        <dbReference type="SAM" id="Phobius"/>
    </source>
</evidence>
<keyword evidence="7" id="KW-0328">Glycosyltransferase</keyword>
<sequence length="318" mass="36589">MRKSIFRSFKTQPTKFVLMGSYIKLLRPKDWAKNLFLFIPLIFSGFEHLTKENILALIIGFFAFSFVASSIYIINDYRDIEDDRKHPKKSKRPLASGAVSKQAAIVIFVLLPILGFILSYLADRTLHFTFVLAFYFVMNLAYSFGAKNISILDIMIIAVGFVLRVKGGGLIAHINLSLWLNLMVFLLSLFMAIAKRRDDILLKIETGTDMRKSIKGYNLDFLNTMLGLFSAIIIVTYIMYCVSPFTIEKLGTYQLYYTSIFVIAGLMRYLQLTLVQNQAGSPTEILYKDRFIQITLLLWIASFYMIVYLKELTFLKSY</sequence>
<keyword evidence="4 6" id="KW-1133">Transmembrane helix</keyword>
<dbReference type="NCBIfam" id="NF008978">
    <property type="entry name" value="PRK12324.1-4"/>
    <property type="match status" value="1"/>
</dbReference>
<feature type="transmembrane region" description="Helical" evidence="6">
    <location>
        <begin position="54"/>
        <end position="74"/>
    </location>
</feature>
<dbReference type="InterPro" id="IPR000537">
    <property type="entry name" value="UbiA_prenyltransferase"/>
</dbReference>
<reference evidence="7 8" key="1">
    <citation type="submission" date="2023-05" db="EMBL/GenBank/DDBJ databases">
        <title>Genome sequence of Pinibacter sp. MAH-24.</title>
        <authorList>
            <person name="Huq M.A."/>
        </authorList>
    </citation>
    <scope>NUCLEOTIDE SEQUENCE [LARGE SCALE GENOMIC DNA]</scope>
    <source>
        <strain evidence="7 8">MAH-24</strain>
    </source>
</reference>
<feature type="transmembrane region" description="Helical" evidence="6">
    <location>
        <begin position="253"/>
        <end position="270"/>
    </location>
</feature>
<gene>
    <name evidence="7" type="ORF">QJ048_20985</name>
</gene>
<dbReference type="PANTHER" id="PTHR11048">
    <property type="entry name" value="PRENYLTRANSFERASES"/>
    <property type="match status" value="1"/>
</dbReference>
<protein>
    <submittedName>
        <fullName evidence="7">Decaprenyl-phosphate phosphoribosyltransferase</fullName>
        <ecNumber evidence="7">2.4.2.45</ecNumber>
    </submittedName>
</protein>
<feature type="transmembrane region" description="Helical" evidence="6">
    <location>
        <begin position="291"/>
        <end position="309"/>
    </location>
</feature>
<dbReference type="Gene3D" id="1.10.357.140">
    <property type="entry name" value="UbiA prenyltransferase"/>
    <property type="match status" value="1"/>
</dbReference>
<evidence type="ECO:0000256" key="3">
    <source>
        <dbReference type="ARBA" id="ARBA00022692"/>
    </source>
</evidence>
<evidence type="ECO:0000256" key="4">
    <source>
        <dbReference type="ARBA" id="ARBA00022989"/>
    </source>
</evidence>
<keyword evidence="5 6" id="KW-0472">Membrane</keyword>
<dbReference type="InterPro" id="IPR039653">
    <property type="entry name" value="Prenyltransferase"/>
</dbReference>
<evidence type="ECO:0000256" key="5">
    <source>
        <dbReference type="ARBA" id="ARBA00023136"/>
    </source>
</evidence>
<dbReference type="EMBL" id="JASBRG010000007">
    <property type="protein sequence ID" value="MDI3322278.1"/>
    <property type="molecule type" value="Genomic_DNA"/>
</dbReference>
<organism evidence="7 8">
    <name type="scientific">Pinibacter soli</name>
    <dbReference type="NCBI Taxonomy" id="3044211"/>
    <lineage>
        <taxon>Bacteria</taxon>
        <taxon>Pseudomonadati</taxon>
        <taxon>Bacteroidota</taxon>
        <taxon>Chitinophagia</taxon>
        <taxon>Chitinophagales</taxon>
        <taxon>Chitinophagaceae</taxon>
        <taxon>Pinibacter</taxon>
    </lineage>
</organism>
<feature type="transmembrane region" description="Helical" evidence="6">
    <location>
        <begin position="221"/>
        <end position="247"/>
    </location>
</feature>
<accession>A0ABT6RI80</accession>
<comment type="caution">
    <text evidence="7">The sequence shown here is derived from an EMBL/GenBank/DDBJ whole genome shotgun (WGS) entry which is preliminary data.</text>
</comment>
<dbReference type="PANTHER" id="PTHR11048:SF5">
    <property type="entry name" value="DECAPRENYL-PHOSPHATE PHOSPHORIBOSYLTRANSFERASE"/>
    <property type="match status" value="1"/>
</dbReference>
<feature type="transmembrane region" description="Helical" evidence="6">
    <location>
        <begin position="178"/>
        <end position="194"/>
    </location>
</feature>
<keyword evidence="2" id="KW-1003">Cell membrane</keyword>
<keyword evidence="3 6" id="KW-0812">Transmembrane</keyword>
<dbReference type="CDD" id="cd13963">
    <property type="entry name" value="PT_UbiA_2"/>
    <property type="match status" value="1"/>
</dbReference>
<dbReference type="GO" id="GO:0016757">
    <property type="term" value="F:glycosyltransferase activity"/>
    <property type="evidence" value="ECO:0007669"/>
    <property type="project" value="UniProtKB-KW"/>
</dbReference>
<evidence type="ECO:0000256" key="1">
    <source>
        <dbReference type="ARBA" id="ARBA00004141"/>
    </source>
</evidence>
<dbReference type="EC" id="2.4.2.45" evidence="7"/>